<organism evidence="1 2">
    <name type="scientific">Rhododendron molle</name>
    <name type="common">Chinese azalea</name>
    <name type="synonym">Azalea mollis</name>
    <dbReference type="NCBI Taxonomy" id="49168"/>
    <lineage>
        <taxon>Eukaryota</taxon>
        <taxon>Viridiplantae</taxon>
        <taxon>Streptophyta</taxon>
        <taxon>Embryophyta</taxon>
        <taxon>Tracheophyta</taxon>
        <taxon>Spermatophyta</taxon>
        <taxon>Magnoliopsida</taxon>
        <taxon>eudicotyledons</taxon>
        <taxon>Gunneridae</taxon>
        <taxon>Pentapetalae</taxon>
        <taxon>asterids</taxon>
        <taxon>Ericales</taxon>
        <taxon>Ericaceae</taxon>
        <taxon>Ericoideae</taxon>
        <taxon>Rhodoreae</taxon>
        <taxon>Rhododendron</taxon>
    </lineage>
</organism>
<reference evidence="1" key="1">
    <citation type="submission" date="2022-02" db="EMBL/GenBank/DDBJ databases">
        <title>Plant Genome Project.</title>
        <authorList>
            <person name="Zhang R.-G."/>
        </authorList>
    </citation>
    <scope>NUCLEOTIDE SEQUENCE</scope>
    <source>
        <strain evidence="1">AT1</strain>
    </source>
</reference>
<gene>
    <name evidence="1" type="ORF">RHMOL_Rhmol05G0144200</name>
</gene>
<protein>
    <submittedName>
        <fullName evidence="1">Uncharacterized protein</fullName>
    </submittedName>
</protein>
<keyword evidence="2" id="KW-1185">Reference proteome</keyword>
<accession>A0ACC0NP48</accession>
<dbReference type="Proteomes" id="UP001062846">
    <property type="component" value="Chromosome 5"/>
</dbReference>
<sequence>MLGPDALEDPTSLIVEAKGSLENCIFKPRLTCIDDTSESEFESDTESLESSRSSSESKIMPLGPPRHSYYFEFGSFVLGNPNGFCEMNESSSDYFNDLYINCVDLDDEGIDFDGDIPKEICALIEREDERHAQPLKEEVVSIHLKDENNPRMVQVGSTLSPEEHRDFKDLLTEYGDVFAWSSRHAWHQS</sequence>
<proteinExistence type="predicted"/>
<evidence type="ECO:0000313" key="1">
    <source>
        <dbReference type="EMBL" id="KAI8555050.1"/>
    </source>
</evidence>
<dbReference type="EMBL" id="CM046392">
    <property type="protein sequence ID" value="KAI8555050.1"/>
    <property type="molecule type" value="Genomic_DNA"/>
</dbReference>
<name>A0ACC0NP48_RHOML</name>
<evidence type="ECO:0000313" key="2">
    <source>
        <dbReference type="Proteomes" id="UP001062846"/>
    </source>
</evidence>
<comment type="caution">
    <text evidence="1">The sequence shown here is derived from an EMBL/GenBank/DDBJ whole genome shotgun (WGS) entry which is preliminary data.</text>
</comment>